<dbReference type="Proteomes" id="UP001223520">
    <property type="component" value="Chromosome"/>
</dbReference>
<dbReference type="InterPro" id="IPR019960">
    <property type="entry name" value="T1SS_VCA0849"/>
</dbReference>
<accession>A0AAJ6NWT0</accession>
<keyword evidence="2" id="KW-0677">Repeat</keyword>
<evidence type="ECO:0000256" key="3">
    <source>
        <dbReference type="ARBA" id="ARBA00022837"/>
    </source>
</evidence>
<sequence length="1222" mass="133295">MAKPYLVNDITPGSDDSNISYLTNANGTLYFFTYFNLEGDEYLDYVGIRLWTSDGTKPGTKELKDISPVFVFNREPQGLTNFNGIFYFLTDGYKLWRSNGTPEGTFSLVNFTGDRFTPPRLLANINGTLYFSVLKTTGDYYEEYHYDLWKSDGTTAGTFRVKELDNFVRIDSSTNVGSILYFTIYDQSYYQFNNTEQITLWRSDGTEEGTIPVKEFRGGYDDNGINYVDLRNLTTVNNIFYFTYADELWKSDGTEVGTVKVKDIATSYLRNINGTLYFVAEGDYELWKSDGTQEGTVLVKDIKPGTSGSFYSGSSLLSITNIDDILYFYADDGTYGRELWKSDGTEEGTVLVKDIKPGKSGSSQISSLTNVDGILYFIADDGIHGEELWKSDGTTAGTVLVKDIKRGSGGSQISSITNVDGILYFVANDGIYGKELWKSDGTAQGTVLVGDIKPGAGSSNIFQLTNVDGILYFTANDGINGYELWALNTNTPVVSPIVSITAIDANAAEAGNDPAVFRISRIGNLSAALTVIYSVDGTAINGNDYNKLSETVTIAAGESFVDITITPFSDTFPEGSETVNLTLFDQYYAVDPSANTASAIITDDTSAVVLTQPYLVKDIYPGAASSYSSYSYLTKVNDILYFSANDGIHGTELWKSDGTKEGTVLIKDIKRGSGGSNPNIIQINVDGIVYFTTYDSNFKLWKSDSTEEGTVLVKDFPKSSSGVYSPINVNGILYFYTSEYSSSSSDYNLWKTDGTSVGTVKLKTSSESFGIIGVNDTTYFTSYDETYGRELWKTDGTIAGTVRVKDINQGSDSSRIFINLLSINNILYFSADDGVHGEELWKSDGTEEGTVLVKDINPGSAVSPAPSNLINFNGTLYFSADDGIHGNELWKSDGTEEGTVLVKDINPGKTSGINYSIFTDVNGILYFFANYDIDSNELWKSDGTEEGTVLVKELPPGSSFNLNDSNPTGVNGIFYFTDGDTLWKSDGTEGGTFIVKDINPESSRTDYDYKINDLVDVNGTLYFSAEDGIHGRELWKSDGTTEGTVLVKDLNLGATGSNPRNLTYLNDTLYFTADDGIHGNELWAIKISDVINGDGSRDPLTGTEGSDRIVGGTGSKTITGGAGNDEFVYTSLREVGHRIADFTVGSDKIVLTQLLDSLVTGGYNGSNAFADGYVRVLQGSNTNSTVVEIDRDGIIGSAVFRLFIQLDNVTPQAMNDISNFVF</sequence>
<evidence type="ECO:0000313" key="6">
    <source>
        <dbReference type="Proteomes" id="UP001223520"/>
    </source>
</evidence>
<organism evidence="5 6">
    <name type="scientific">Halotia branconii CENA392</name>
    <dbReference type="NCBI Taxonomy" id="1539056"/>
    <lineage>
        <taxon>Bacteria</taxon>
        <taxon>Bacillati</taxon>
        <taxon>Cyanobacteriota</taxon>
        <taxon>Cyanophyceae</taxon>
        <taxon>Nostocales</taxon>
        <taxon>Nodulariaceae</taxon>
        <taxon>Halotia</taxon>
    </lineage>
</organism>
<evidence type="ECO:0000256" key="1">
    <source>
        <dbReference type="ARBA" id="ARBA00022729"/>
    </source>
</evidence>
<dbReference type="AlphaFoldDB" id="A0AAJ6NWT0"/>
<dbReference type="InterPro" id="IPR030916">
    <property type="entry name" value="ELWxxDGT_rpt"/>
</dbReference>
<keyword evidence="1" id="KW-0732">Signal</keyword>
<keyword evidence="3" id="KW-0106">Calcium</keyword>
<dbReference type="NCBIfam" id="TIGR04534">
    <property type="entry name" value="ELWxxDGT_rpt"/>
    <property type="match status" value="7"/>
</dbReference>
<dbReference type="NCBIfam" id="TIGR03661">
    <property type="entry name" value="T1SS_VCA0849"/>
    <property type="match status" value="1"/>
</dbReference>
<evidence type="ECO:0000259" key="4">
    <source>
        <dbReference type="Pfam" id="PF03160"/>
    </source>
</evidence>
<evidence type="ECO:0000313" key="5">
    <source>
        <dbReference type="EMBL" id="WGV28052.1"/>
    </source>
</evidence>
<protein>
    <submittedName>
        <fullName evidence="5">Calx-beta domain-containing protein</fullName>
    </submittedName>
</protein>
<evidence type="ECO:0000256" key="2">
    <source>
        <dbReference type="ARBA" id="ARBA00022737"/>
    </source>
</evidence>
<dbReference type="Pfam" id="PF03160">
    <property type="entry name" value="Calx-beta"/>
    <property type="match status" value="1"/>
</dbReference>
<reference evidence="5 6" key="1">
    <citation type="journal article" date="2023" name="Limnol Oceanogr Lett">
        <title>Environmental adaptations by the intertidal Antarctic cyanobacterium Halotia branconii CENA392 as revealed using long-read genome sequencing.</title>
        <authorList>
            <person name="Dextro R.B."/>
            <person name="Delbaje E."/>
            <person name="Freitas P.N.N."/>
            <person name="Geraldes V."/>
            <person name="Pinto E."/>
            <person name="Long P.F."/>
            <person name="Fiore M.F."/>
        </authorList>
    </citation>
    <scope>NUCLEOTIDE SEQUENCE [LARGE SCALE GENOMIC DNA]</scope>
    <source>
        <strain evidence="5 6">CENA392</strain>
    </source>
</reference>
<dbReference type="RefSeq" id="WP_281485284.1">
    <property type="nucleotide sequence ID" value="NZ_CP124543.1"/>
</dbReference>
<dbReference type="InterPro" id="IPR011049">
    <property type="entry name" value="Serralysin-like_metalloprot_C"/>
</dbReference>
<feature type="domain" description="Calx-beta" evidence="4">
    <location>
        <begin position="515"/>
        <end position="604"/>
    </location>
</feature>
<dbReference type="GO" id="GO:0007154">
    <property type="term" value="P:cell communication"/>
    <property type="evidence" value="ECO:0007669"/>
    <property type="project" value="InterPro"/>
</dbReference>
<dbReference type="SUPFAM" id="SSF51120">
    <property type="entry name" value="beta-Roll"/>
    <property type="match status" value="1"/>
</dbReference>
<dbReference type="EMBL" id="CP124543">
    <property type="protein sequence ID" value="WGV28052.1"/>
    <property type="molecule type" value="Genomic_DNA"/>
</dbReference>
<keyword evidence="6" id="KW-1185">Reference proteome</keyword>
<dbReference type="SUPFAM" id="SSF141072">
    <property type="entry name" value="CalX-like"/>
    <property type="match status" value="1"/>
</dbReference>
<dbReference type="KEGG" id="hbq:QI031_11465"/>
<dbReference type="GO" id="GO:0016020">
    <property type="term" value="C:membrane"/>
    <property type="evidence" value="ECO:0007669"/>
    <property type="project" value="InterPro"/>
</dbReference>
<proteinExistence type="predicted"/>
<dbReference type="InterPro" id="IPR038081">
    <property type="entry name" value="CalX-like_sf"/>
</dbReference>
<name>A0AAJ6NWT0_9CYAN</name>
<dbReference type="Gene3D" id="2.60.40.2030">
    <property type="match status" value="1"/>
</dbReference>
<dbReference type="InterPro" id="IPR003644">
    <property type="entry name" value="Calx_beta"/>
</dbReference>
<dbReference type="Gene3D" id="2.150.10.10">
    <property type="entry name" value="Serralysin-like metalloprotease, C-terminal"/>
    <property type="match status" value="1"/>
</dbReference>
<gene>
    <name evidence="5" type="ORF">QI031_11465</name>
</gene>